<dbReference type="Proteomes" id="UP001497444">
    <property type="component" value="Chromosome 2"/>
</dbReference>
<evidence type="ECO:0000256" key="2">
    <source>
        <dbReference type="ARBA" id="ARBA00007635"/>
    </source>
</evidence>
<gene>
    <name evidence="9" type="ORF">CSSPJE1EN1_LOCUS13986</name>
</gene>
<name>A0ABP0WNQ4_9BRYO</name>
<feature type="transmembrane region" description="Helical" evidence="6">
    <location>
        <begin position="69"/>
        <end position="93"/>
    </location>
</feature>
<dbReference type="InterPro" id="IPR000620">
    <property type="entry name" value="EamA_dom"/>
</dbReference>
<feature type="transmembrane region" description="Helical" evidence="6">
    <location>
        <begin position="261"/>
        <end position="279"/>
    </location>
</feature>
<feature type="transmembrane region" description="Helical" evidence="6">
    <location>
        <begin position="99"/>
        <end position="121"/>
    </location>
</feature>
<keyword evidence="5 6" id="KW-0472">Membrane</keyword>
<dbReference type="EMBL" id="OZ020097">
    <property type="protein sequence ID" value="CAK9268508.1"/>
    <property type="molecule type" value="Genomic_DNA"/>
</dbReference>
<feature type="transmembrane region" description="Helical" evidence="6">
    <location>
        <begin position="227"/>
        <end position="249"/>
    </location>
</feature>
<keyword evidence="3 6" id="KW-0812">Transmembrane</keyword>
<evidence type="ECO:0000256" key="1">
    <source>
        <dbReference type="ARBA" id="ARBA00004141"/>
    </source>
</evidence>
<evidence type="ECO:0000256" key="5">
    <source>
        <dbReference type="ARBA" id="ARBA00023136"/>
    </source>
</evidence>
<dbReference type="InterPro" id="IPR030184">
    <property type="entry name" value="WAT1-related"/>
</dbReference>
<reference evidence="9 10" key="1">
    <citation type="submission" date="2024-02" db="EMBL/GenBank/DDBJ databases">
        <authorList>
            <consortium name="ELIXIR-Norway"/>
            <consortium name="Elixir Norway"/>
        </authorList>
    </citation>
    <scope>NUCLEOTIDE SEQUENCE [LARGE SCALE GENOMIC DNA]</scope>
</reference>
<feature type="transmembrane region" description="Helical" evidence="6">
    <location>
        <begin position="315"/>
        <end position="332"/>
    </location>
</feature>
<comment type="similarity">
    <text evidence="2 6">Belongs to the drug/metabolite transporter (DMT) superfamily. Plant drug/metabolite exporter (P-DME) (TC 2.A.7.4) family.</text>
</comment>
<dbReference type="InterPro" id="IPR037185">
    <property type="entry name" value="EmrE-like"/>
</dbReference>
<dbReference type="SUPFAM" id="SSF103481">
    <property type="entry name" value="Multidrug resistance efflux transporter EmrE"/>
    <property type="match status" value="2"/>
</dbReference>
<feature type="transmembrane region" description="Helical" evidence="6">
    <location>
        <begin position="194"/>
        <end position="215"/>
    </location>
</feature>
<evidence type="ECO:0000256" key="6">
    <source>
        <dbReference type="RuleBase" id="RU363077"/>
    </source>
</evidence>
<evidence type="ECO:0000313" key="10">
    <source>
        <dbReference type="Proteomes" id="UP001497444"/>
    </source>
</evidence>
<feature type="region of interest" description="Disordered" evidence="7">
    <location>
        <begin position="376"/>
        <end position="397"/>
    </location>
</feature>
<dbReference type="PANTHER" id="PTHR31218">
    <property type="entry name" value="WAT1-RELATED PROTEIN"/>
    <property type="match status" value="1"/>
</dbReference>
<proteinExistence type="inferred from homology"/>
<protein>
    <recommendedName>
        <fullName evidence="6">WAT1-related protein</fullName>
    </recommendedName>
</protein>
<dbReference type="Pfam" id="PF00892">
    <property type="entry name" value="EamA"/>
    <property type="match status" value="2"/>
</dbReference>
<evidence type="ECO:0000256" key="4">
    <source>
        <dbReference type="ARBA" id="ARBA00022989"/>
    </source>
</evidence>
<organism evidence="9 10">
    <name type="scientific">Sphagnum jensenii</name>
    <dbReference type="NCBI Taxonomy" id="128206"/>
    <lineage>
        <taxon>Eukaryota</taxon>
        <taxon>Viridiplantae</taxon>
        <taxon>Streptophyta</taxon>
        <taxon>Embryophyta</taxon>
        <taxon>Bryophyta</taxon>
        <taxon>Sphagnophytina</taxon>
        <taxon>Sphagnopsida</taxon>
        <taxon>Sphagnales</taxon>
        <taxon>Sphagnaceae</taxon>
        <taxon>Sphagnum</taxon>
    </lineage>
</organism>
<evidence type="ECO:0000256" key="3">
    <source>
        <dbReference type="ARBA" id="ARBA00022692"/>
    </source>
</evidence>
<keyword evidence="10" id="KW-1185">Reference proteome</keyword>
<keyword evidence="4 6" id="KW-1133">Transmembrane helix</keyword>
<sequence>MVSDAWKAHVALLLVQLNYGGYHVIAKLALSGGINQLVFCVLRDVVALAILGPLAYVKDKETRPIFSGYFLFSFFFLGLTGIFGNQLLFTLGLNFTSPAYAAALQPAIPVFTFLLALTVGSETVNWQRIDGKAKVGGVLVCVAGAMVMALYKGPVLLGDGFSDLNLQGMAMAGKPAPEPVSWLATLLIDAGVDMWHIGVVCLIGNCFCLATYIVYQAPLLSNYPALSMTAYSYLFGAGLMSLTGCFFANGPSDWTLTRTEIACVLFSGIVASALNYWLLTWSNKMLGPSLVALYMPLQPLASSILSRIFLKSSLYLGSGIGGGLIILGLYLVTWGQRKGERLALTSQRRMLNTPHYMKGESSLKVNDPPLKVLYHRGPSNLSSPPLPVSQTWQPLYD</sequence>
<evidence type="ECO:0000259" key="8">
    <source>
        <dbReference type="Pfam" id="PF00892"/>
    </source>
</evidence>
<evidence type="ECO:0000313" key="9">
    <source>
        <dbReference type="EMBL" id="CAK9268508.1"/>
    </source>
</evidence>
<feature type="transmembrane region" description="Helical" evidence="6">
    <location>
        <begin position="133"/>
        <end position="151"/>
    </location>
</feature>
<feature type="domain" description="EamA" evidence="8">
    <location>
        <begin position="8"/>
        <end position="147"/>
    </location>
</feature>
<evidence type="ECO:0000256" key="7">
    <source>
        <dbReference type="SAM" id="MobiDB-lite"/>
    </source>
</evidence>
<comment type="subcellular location">
    <subcellularLocation>
        <location evidence="1 6">Membrane</location>
        <topology evidence="1 6">Multi-pass membrane protein</topology>
    </subcellularLocation>
</comment>
<feature type="transmembrane region" description="Helical" evidence="6">
    <location>
        <begin position="291"/>
        <end position="309"/>
    </location>
</feature>
<feature type="domain" description="EamA" evidence="8">
    <location>
        <begin position="197"/>
        <end position="333"/>
    </location>
</feature>
<accession>A0ABP0WNQ4</accession>